<gene>
    <name evidence="1" type="ORF">LEP1GSC178_2400</name>
</gene>
<dbReference type="Proteomes" id="UP000018720">
    <property type="component" value="Unassembled WGS sequence"/>
</dbReference>
<sequence length="40" mass="4780">MKILRKQLYSKKRFPNSLLTWEHNGRAAVFTTSGICYYRT</sequence>
<name>A0ABN0H9P1_9LEPT</name>
<accession>A0ABN0H9P1</accession>
<comment type="caution">
    <text evidence="1">The sequence shown here is derived from an EMBL/GenBank/DDBJ whole genome shotgun (WGS) entry which is preliminary data.</text>
</comment>
<keyword evidence="2" id="KW-1185">Reference proteome</keyword>
<dbReference type="EMBL" id="AHOM02000006">
    <property type="protein sequence ID" value="EJZ42233.1"/>
    <property type="molecule type" value="Genomic_DNA"/>
</dbReference>
<proteinExistence type="predicted"/>
<evidence type="ECO:0000313" key="2">
    <source>
        <dbReference type="Proteomes" id="UP000018720"/>
    </source>
</evidence>
<protein>
    <submittedName>
        <fullName evidence="1">Uncharacterized protein</fullName>
    </submittedName>
</protein>
<organism evidence="1 2">
    <name type="scientific">Leptospira licerasiae str. MMD4847</name>
    <dbReference type="NCBI Taxonomy" id="1049971"/>
    <lineage>
        <taxon>Bacteria</taxon>
        <taxon>Pseudomonadati</taxon>
        <taxon>Spirochaetota</taxon>
        <taxon>Spirochaetia</taxon>
        <taxon>Leptospirales</taxon>
        <taxon>Leptospiraceae</taxon>
        <taxon>Leptospira</taxon>
    </lineage>
</organism>
<reference evidence="1 2" key="1">
    <citation type="submission" date="2012-08" db="EMBL/GenBank/DDBJ databases">
        <authorList>
            <person name="Harkins D.M."/>
            <person name="Durkin A.S."/>
            <person name="Selengut J.D."/>
            <person name="Sanka R."/>
            <person name="DePew J."/>
            <person name="Purushe J."/>
            <person name="Matthias M.A."/>
            <person name="Vinetz J.M."/>
            <person name="Sutton G.G."/>
            <person name="Nelson W.C."/>
            <person name="Fouts D.E."/>
        </authorList>
    </citation>
    <scope>NUCLEOTIDE SEQUENCE [LARGE SCALE GENOMIC DNA]</scope>
    <source>
        <strain evidence="1 2">MMD4847</strain>
    </source>
</reference>
<evidence type="ECO:0000313" key="1">
    <source>
        <dbReference type="EMBL" id="EJZ42233.1"/>
    </source>
</evidence>